<reference evidence="1" key="1">
    <citation type="submission" date="2014-09" db="EMBL/GenBank/DDBJ databases">
        <authorList>
            <person name="Magalhaes I.L.F."/>
            <person name="Oliveira U."/>
            <person name="Santos F.R."/>
            <person name="Vidigal T.H.D.A."/>
            <person name="Brescovit A.D."/>
            <person name="Santos A.J."/>
        </authorList>
    </citation>
    <scope>NUCLEOTIDE SEQUENCE</scope>
    <source>
        <tissue evidence="1">Shoot tissue taken approximately 20 cm above the soil surface</tissue>
    </source>
</reference>
<reference evidence="1" key="2">
    <citation type="journal article" date="2015" name="Data Brief">
        <title>Shoot transcriptome of the giant reed, Arundo donax.</title>
        <authorList>
            <person name="Barrero R.A."/>
            <person name="Guerrero F.D."/>
            <person name="Moolhuijzen P."/>
            <person name="Goolsby J.A."/>
            <person name="Tidwell J."/>
            <person name="Bellgard S.E."/>
            <person name="Bellgard M.I."/>
        </authorList>
    </citation>
    <scope>NUCLEOTIDE SEQUENCE</scope>
    <source>
        <tissue evidence="1">Shoot tissue taken approximately 20 cm above the soil surface</tissue>
    </source>
</reference>
<name>A0A0A9FN46_ARUDO</name>
<evidence type="ECO:0000313" key="1">
    <source>
        <dbReference type="EMBL" id="JAE14235.1"/>
    </source>
</evidence>
<dbReference type="AlphaFoldDB" id="A0A0A9FN46"/>
<accession>A0A0A9FN46</accession>
<dbReference type="EMBL" id="GBRH01183661">
    <property type="protein sequence ID" value="JAE14235.1"/>
    <property type="molecule type" value="Transcribed_RNA"/>
</dbReference>
<organism evidence="1">
    <name type="scientific">Arundo donax</name>
    <name type="common">Giant reed</name>
    <name type="synonym">Donax arundinaceus</name>
    <dbReference type="NCBI Taxonomy" id="35708"/>
    <lineage>
        <taxon>Eukaryota</taxon>
        <taxon>Viridiplantae</taxon>
        <taxon>Streptophyta</taxon>
        <taxon>Embryophyta</taxon>
        <taxon>Tracheophyta</taxon>
        <taxon>Spermatophyta</taxon>
        <taxon>Magnoliopsida</taxon>
        <taxon>Liliopsida</taxon>
        <taxon>Poales</taxon>
        <taxon>Poaceae</taxon>
        <taxon>PACMAD clade</taxon>
        <taxon>Arundinoideae</taxon>
        <taxon>Arundineae</taxon>
        <taxon>Arundo</taxon>
    </lineage>
</organism>
<proteinExistence type="predicted"/>
<sequence>MSRGKGTGLSWSSWSLET</sequence>
<protein>
    <submittedName>
        <fullName evidence="1">Uncharacterized protein</fullName>
    </submittedName>
</protein>